<name>A0A941IS31_9ACTN</name>
<evidence type="ECO:0000313" key="7">
    <source>
        <dbReference type="Proteomes" id="UP000675781"/>
    </source>
</evidence>
<dbReference type="Gene3D" id="1.10.10.10">
    <property type="entry name" value="Winged helix-like DNA-binding domain superfamily/Winged helix DNA-binding domain"/>
    <property type="match status" value="2"/>
</dbReference>
<feature type="domain" description="HTH asnC-type" evidence="5">
    <location>
        <begin position="7"/>
        <end position="47"/>
    </location>
</feature>
<keyword evidence="3" id="KW-0804">Transcription</keyword>
<gene>
    <name evidence="6" type="ORF">KDL01_21915</name>
</gene>
<reference evidence="6" key="1">
    <citation type="submission" date="2021-04" db="EMBL/GenBank/DDBJ databases">
        <title>Genome based classification of Actinospica acidithermotolerans sp. nov., an actinobacterium isolated from an Indonesian hot spring.</title>
        <authorList>
            <person name="Kusuma A.B."/>
            <person name="Putra K.E."/>
            <person name="Nafisah S."/>
            <person name="Loh J."/>
            <person name="Nouioui I."/>
            <person name="Goodfellow M."/>
        </authorList>
    </citation>
    <scope>NUCLEOTIDE SEQUENCE</scope>
    <source>
        <strain evidence="6">CSCA 57</strain>
    </source>
</reference>
<dbReference type="EMBL" id="JAGSOG010000117">
    <property type="protein sequence ID" value="MBR7835947.1"/>
    <property type="molecule type" value="Genomic_DNA"/>
</dbReference>
<dbReference type="Pfam" id="PF13404">
    <property type="entry name" value="HTH_AsnC-type"/>
    <property type="match status" value="2"/>
</dbReference>
<dbReference type="Pfam" id="PF01037">
    <property type="entry name" value="AsnC_trans_reg"/>
    <property type="match status" value="1"/>
</dbReference>
<organism evidence="6 7">
    <name type="scientific">Actinospica durhamensis</name>
    <dbReference type="NCBI Taxonomy" id="1508375"/>
    <lineage>
        <taxon>Bacteria</taxon>
        <taxon>Bacillati</taxon>
        <taxon>Actinomycetota</taxon>
        <taxon>Actinomycetes</taxon>
        <taxon>Catenulisporales</taxon>
        <taxon>Actinospicaceae</taxon>
        <taxon>Actinospica</taxon>
    </lineage>
</organism>
<keyword evidence="1" id="KW-0805">Transcription regulation</keyword>
<keyword evidence="7" id="KW-1185">Reference proteome</keyword>
<dbReference type="InterPro" id="IPR036388">
    <property type="entry name" value="WH-like_DNA-bd_sf"/>
</dbReference>
<dbReference type="PANTHER" id="PTHR30154:SF34">
    <property type="entry name" value="TRANSCRIPTIONAL REGULATOR AZLB"/>
    <property type="match status" value="1"/>
</dbReference>
<evidence type="ECO:0000256" key="2">
    <source>
        <dbReference type="ARBA" id="ARBA00023125"/>
    </source>
</evidence>
<dbReference type="GO" id="GO:0043200">
    <property type="term" value="P:response to amino acid"/>
    <property type="evidence" value="ECO:0007669"/>
    <property type="project" value="TreeGrafter"/>
</dbReference>
<dbReference type="InterPro" id="IPR019887">
    <property type="entry name" value="Tscrpt_reg_AsnC/Lrp_C"/>
</dbReference>
<feature type="domain" description="Transcription regulator AsnC/Lrp ligand binding" evidence="4">
    <location>
        <begin position="72"/>
        <end position="137"/>
    </location>
</feature>
<protein>
    <submittedName>
        <fullName evidence="6">Lrp/AsnC family transcriptional regulator</fullName>
    </submittedName>
</protein>
<dbReference type="PRINTS" id="PR00033">
    <property type="entry name" value="HTHASNC"/>
</dbReference>
<dbReference type="SMART" id="SM00344">
    <property type="entry name" value="HTH_ASNC"/>
    <property type="match status" value="2"/>
</dbReference>
<dbReference type="PANTHER" id="PTHR30154">
    <property type="entry name" value="LEUCINE-RESPONSIVE REGULATORY PROTEIN"/>
    <property type="match status" value="1"/>
</dbReference>
<dbReference type="InterPro" id="IPR000485">
    <property type="entry name" value="AsnC-type_HTH_dom"/>
</dbReference>
<evidence type="ECO:0000259" key="5">
    <source>
        <dbReference type="Pfam" id="PF13404"/>
    </source>
</evidence>
<evidence type="ECO:0000259" key="4">
    <source>
        <dbReference type="Pfam" id="PF01037"/>
    </source>
</evidence>
<dbReference type="Gene3D" id="3.30.70.920">
    <property type="match status" value="2"/>
</dbReference>
<dbReference type="Proteomes" id="UP000675781">
    <property type="component" value="Unassembled WGS sequence"/>
</dbReference>
<evidence type="ECO:0000256" key="1">
    <source>
        <dbReference type="ARBA" id="ARBA00023015"/>
    </source>
</evidence>
<evidence type="ECO:0000313" key="6">
    <source>
        <dbReference type="EMBL" id="MBR7835947.1"/>
    </source>
</evidence>
<dbReference type="InterPro" id="IPR036390">
    <property type="entry name" value="WH_DNA-bd_sf"/>
</dbReference>
<dbReference type="AlphaFoldDB" id="A0A941IS31"/>
<dbReference type="SUPFAM" id="SSF54909">
    <property type="entry name" value="Dimeric alpha+beta barrel"/>
    <property type="match status" value="2"/>
</dbReference>
<dbReference type="InterPro" id="IPR011008">
    <property type="entry name" value="Dimeric_a/b-barrel"/>
</dbReference>
<feature type="domain" description="HTH asnC-type" evidence="5">
    <location>
        <begin position="180"/>
        <end position="219"/>
    </location>
</feature>
<dbReference type="InterPro" id="IPR019888">
    <property type="entry name" value="Tscrpt_reg_AsnC-like"/>
</dbReference>
<accession>A0A941IS31</accession>
<dbReference type="SUPFAM" id="SSF46785">
    <property type="entry name" value="Winged helix' DNA-binding domain"/>
    <property type="match status" value="1"/>
</dbReference>
<sequence length="379" mass="40499">MPQDSVDELDLALINALQVAPRAPWSAIGAALGVDPVTAARRWERLEASGLAWVTCVAGPLAHSEFCMAYIDVACSPGHLDDVAAVLNRQPEVRYLHQLASDYELLVVIAVPGPADVAVYLSERLATTVGVASYRVHLRTAGYREPSAWRLHTLTPTQRSALEAAARSAVQPDRRHVRTDAVDRSLFALLHEDGRMPANRVAERAGISEASARRRMTRLLVNQLVRLRCEVAQSVSGTPVTAVVRLRVAPERLDATARQLAVLGETRMCCALAGPDNLLIMVWLPTLGDLPRFEATLAERMPGLDVADRAVCLRTLRQMGRLLDASGRAVGRTEEGWPLGVADVVSGPSGPRSASSSGAVGTAARVAGATGQAVRAEVG</sequence>
<evidence type="ECO:0000256" key="3">
    <source>
        <dbReference type="ARBA" id="ARBA00023163"/>
    </source>
</evidence>
<comment type="caution">
    <text evidence="6">The sequence shown here is derived from an EMBL/GenBank/DDBJ whole genome shotgun (WGS) entry which is preliminary data.</text>
</comment>
<dbReference type="GO" id="GO:0005829">
    <property type="term" value="C:cytosol"/>
    <property type="evidence" value="ECO:0007669"/>
    <property type="project" value="TreeGrafter"/>
</dbReference>
<proteinExistence type="predicted"/>
<keyword evidence="2" id="KW-0238">DNA-binding</keyword>
<dbReference type="GO" id="GO:0043565">
    <property type="term" value="F:sequence-specific DNA binding"/>
    <property type="evidence" value="ECO:0007669"/>
    <property type="project" value="InterPro"/>
</dbReference>